<name>A0ABP9L463_9ACTN</name>
<dbReference type="Proteomes" id="UP001500124">
    <property type="component" value="Unassembled WGS sequence"/>
</dbReference>
<reference evidence="2" key="1">
    <citation type="journal article" date="2019" name="Int. J. Syst. Evol. Microbiol.">
        <title>The Global Catalogue of Microorganisms (GCM) 10K type strain sequencing project: providing services to taxonomists for standard genome sequencing and annotation.</title>
        <authorList>
            <consortium name="The Broad Institute Genomics Platform"/>
            <consortium name="The Broad Institute Genome Sequencing Center for Infectious Disease"/>
            <person name="Wu L."/>
            <person name="Ma J."/>
        </authorList>
    </citation>
    <scope>NUCLEOTIDE SEQUENCE [LARGE SCALE GENOMIC DNA]</scope>
    <source>
        <strain evidence="2">JCM 18410</strain>
    </source>
</reference>
<dbReference type="RefSeq" id="WP_345670553.1">
    <property type="nucleotide sequence ID" value="NZ_BAABKC010000081.1"/>
</dbReference>
<evidence type="ECO:0000313" key="2">
    <source>
        <dbReference type="Proteomes" id="UP001500124"/>
    </source>
</evidence>
<comment type="caution">
    <text evidence="1">The sequence shown here is derived from an EMBL/GenBank/DDBJ whole genome shotgun (WGS) entry which is preliminary data.</text>
</comment>
<gene>
    <name evidence="1" type="ORF">GCM10023336_52630</name>
</gene>
<dbReference type="EMBL" id="BAABKC010000081">
    <property type="protein sequence ID" value="GAA5068958.1"/>
    <property type="molecule type" value="Genomic_DNA"/>
</dbReference>
<keyword evidence="2" id="KW-1185">Reference proteome</keyword>
<evidence type="ECO:0000313" key="1">
    <source>
        <dbReference type="EMBL" id="GAA5068958.1"/>
    </source>
</evidence>
<protein>
    <submittedName>
        <fullName evidence="1">Uncharacterized protein</fullName>
    </submittedName>
</protein>
<proteinExistence type="predicted"/>
<organism evidence="1 2">
    <name type="scientific">Streptomyces similanensis</name>
    <dbReference type="NCBI Taxonomy" id="1274988"/>
    <lineage>
        <taxon>Bacteria</taxon>
        <taxon>Bacillati</taxon>
        <taxon>Actinomycetota</taxon>
        <taxon>Actinomycetes</taxon>
        <taxon>Kitasatosporales</taxon>
        <taxon>Streptomycetaceae</taxon>
        <taxon>Streptomyces</taxon>
    </lineage>
</organism>
<accession>A0ABP9L463</accession>
<sequence length="53" mass="6118">MLTHVIAARRRDVGLLDHLRSVKGPDATAAEVYRLAGWWAKDWEAVSQHYRED</sequence>